<dbReference type="Gene3D" id="1.10.340.30">
    <property type="entry name" value="Hypothetical protein, domain 2"/>
    <property type="match status" value="1"/>
</dbReference>
<dbReference type="HOGENOM" id="CLU_000445_72_5_0"/>
<reference evidence="6 7" key="1">
    <citation type="journal article" date="2012" name="Stand. Genomic Sci.">
        <title>Complete genome sequence of the aerobic, heterotroph Marinithermus hydrothermalis type strain (T1(T)) from a deep-sea hydrothermal vent chimney.</title>
        <authorList>
            <person name="Copeland A."/>
            <person name="Gu W."/>
            <person name="Yasawong M."/>
            <person name="Lapidus A."/>
            <person name="Lucas S."/>
            <person name="Deshpande S."/>
            <person name="Pagani I."/>
            <person name="Tapia R."/>
            <person name="Cheng J.F."/>
            <person name="Goodwin L.A."/>
            <person name="Pitluck S."/>
            <person name="Liolios K."/>
            <person name="Ivanova N."/>
            <person name="Mavromatis K."/>
            <person name="Mikhailova N."/>
            <person name="Pati A."/>
            <person name="Chen A."/>
            <person name="Palaniappan K."/>
            <person name="Land M."/>
            <person name="Pan C."/>
            <person name="Brambilla E.M."/>
            <person name="Rohde M."/>
            <person name="Tindall B.J."/>
            <person name="Sikorski J."/>
            <person name="Goker M."/>
            <person name="Detter J.C."/>
            <person name="Bristow J."/>
            <person name="Eisen J.A."/>
            <person name="Markowitz V."/>
            <person name="Hugenholtz P."/>
            <person name="Kyrpides N.C."/>
            <person name="Klenk H.P."/>
            <person name="Woyke T."/>
        </authorList>
    </citation>
    <scope>NUCLEOTIDE SEQUENCE [LARGE SCALE GENOMIC DNA]</scope>
    <source>
        <strain evidence="7">DSM 14884 / JCM 11576 / T1</strain>
    </source>
</reference>
<dbReference type="EC" id="3.2.2.21" evidence="2"/>
<dbReference type="AlphaFoldDB" id="F2NR29"/>
<comment type="catalytic activity">
    <reaction evidence="1">
        <text>Hydrolysis of alkylated DNA, releasing 3-methyladenine, 3-methylguanine, 7-methylguanine and 7-methyladenine.</text>
        <dbReference type="EC" id="3.2.2.21"/>
    </reaction>
</comment>
<dbReference type="Pfam" id="PF00730">
    <property type="entry name" value="HhH-GPD"/>
    <property type="match status" value="1"/>
</dbReference>
<name>F2NR29_MARHT</name>
<dbReference type="InterPro" id="IPR011257">
    <property type="entry name" value="DNA_glycosylase"/>
</dbReference>
<evidence type="ECO:0000256" key="2">
    <source>
        <dbReference type="ARBA" id="ARBA00012000"/>
    </source>
</evidence>
<evidence type="ECO:0000259" key="5">
    <source>
        <dbReference type="SMART" id="SM00478"/>
    </source>
</evidence>
<dbReference type="GO" id="GO:0043916">
    <property type="term" value="F:DNA-7-methylguanine glycosylase activity"/>
    <property type="evidence" value="ECO:0007669"/>
    <property type="project" value="TreeGrafter"/>
</dbReference>
<dbReference type="Gene3D" id="1.10.1670.40">
    <property type="match status" value="1"/>
</dbReference>
<dbReference type="PANTHER" id="PTHR43003">
    <property type="entry name" value="DNA-3-METHYLADENINE GLYCOSYLASE"/>
    <property type="match status" value="1"/>
</dbReference>
<dbReference type="InterPro" id="IPR003265">
    <property type="entry name" value="HhH-GPD_domain"/>
</dbReference>
<dbReference type="STRING" id="869210.Marky_1876"/>
<evidence type="ECO:0000256" key="3">
    <source>
        <dbReference type="ARBA" id="ARBA00022763"/>
    </source>
</evidence>
<protein>
    <recommendedName>
        <fullName evidence="2">DNA-3-methyladenine glycosylase II</fullName>
        <ecNumber evidence="2">3.2.2.21</ecNumber>
    </recommendedName>
</protein>
<dbReference type="InterPro" id="IPR051912">
    <property type="entry name" value="Alkylbase_DNA_Glycosylase/TA"/>
</dbReference>
<dbReference type="GO" id="GO:0032993">
    <property type="term" value="C:protein-DNA complex"/>
    <property type="evidence" value="ECO:0007669"/>
    <property type="project" value="TreeGrafter"/>
</dbReference>
<dbReference type="GO" id="GO:0006285">
    <property type="term" value="P:base-excision repair, AP site formation"/>
    <property type="evidence" value="ECO:0007669"/>
    <property type="project" value="TreeGrafter"/>
</dbReference>
<dbReference type="SMART" id="SM00478">
    <property type="entry name" value="ENDO3c"/>
    <property type="match status" value="1"/>
</dbReference>
<organism evidence="6 7">
    <name type="scientific">Marinithermus hydrothermalis (strain DSM 14884 / JCM 11576 / T1)</name>
    <dbReference type="NCBI Taxonomy" id="869210"/>
    <lineage>
        <taxon>Bacteria</taxon>
        <taxon>Thermotogati</taxon>
        <taxon>Deinococcota</taxon>
        <taxon>Deinococci</taxon>
        <taxon>Thermales</taxon>
        <taxon>Thermaceae</taxon>
        <taxon>Marinithermus</taxon>
    </lineage>
</organism>
<dbReference type="RefSeq" id="WP_013704653.1">
    <property type="nucleotide sequence ID" value="NC_015387.1"/>
</dbReference>
<evidence type="ECO:0000313" key="7">
    <source>
        <dbReference type="Proteomes" id="UP000007030"/>
    </source>
</evidence>
<dbReference type="GO" id="GO:0032131">
    <property type="term" value="F:alkylated DNA binding"/>
    <property type="evidence" value="ECO:0007669"/>
    <property type="project" value="TreeGrafter"/>
</dbReference>
<dbReference type="GO" id="GO:0005737">
    <property type="term" value="C:cytoplasm"/>
    <property type="evidence" value="ECO:0007669"/>
    <property type="project" value="TreeGrafter"/>
</dbReference>
<dbReference type="CDD" id="cd00056">
    <property type="entry name" value="ENDO3c"/>
    <property type="match status" value="1"/>
</dbReference>
<dbReference type="PANTHER" id="PTHR43003:SF5">
    <property type="entry name" value="DNA-3-METHYLADENINE GLYCOSYLASE"/>
    <property type="match status" value="1"/>
</dbReference>
<dbReference type="SUPFAM" id="SSF48150">
    <property type="entry name" value="DNA-glycosylase"/>
    <property type="match status" value="1"/>
</dbReference>
<keyword evidence="7" id="KW-1185">Reference proteome</keyword>
<dbReference type="GO" id="GO:0006307">
    <property type="term" value="P:DNA alkylation repair"/>
    <property type="evidence" value="ECO:0007669"/>
    <property type="project" value="TreeGrafter"/>
</dbReference>
<feature type="domain" description="HhH-GPD" evidence="5">
    <location>
        <begin position="52"/>
        <end position="198"/>
    </location>
</feature>
<dbReference type="Proteomes" id="UP000007030">
    <property type="component" value="Chromosome"/>
</dbReference>
<proteinExistence type="predicted"/>
<evidence type="ECO:0000256" key="1">
    <source>
        <dbReference type="ARBA" id="ARBA00000086"/>
    </source>
</evidence>
<keyword evidence="3" id="KW-0227">DNA damage</keyword>
<dbReference type="eggNOG" id="COG0122">
    <property type="taxonomic scope" value="Bacteria"/>
</dbReference>
<dbReference type="GO" id="GO:0008725">
    <property type="term" value="F:DNA-3-methyladenine glycosylase activity"/>
    <property type="evidence" value="ECO:0007669"/>
    <property type="project" value="TreeGrafter"/>
</dbReference>
<keyword evidence="4" id="KW-0234">DNA repair</keyword>
<dbReference type="KEGG" id="mhd:Marky_1876"/>
<gene>
    <name evidence="6" type="ordered locus">Marky_1876</name>
</gene>
<evidence type="ECO:0000313" key="6">
    <source>
        <dbReference type="EMBL" id="AEB12607.1"/>
    </source>
</evidence>
<evidence type="ECO:0000256" key="4">
    <source>
        <dbReference type="ARBA" id="ARBA00023204"/>
    </source>
</evidence>
<accession>F2NR29</accession>
<dbReference type="EMBL" id="CP002630">
    <property type="protein sequence ID" value="AEB12607.1"/>
    <property type="molecule type" value="Genomic_DNA"/>
</dbReference>
<sequence>MSSEAHLAEVTARPEVLAALQTDPVMAALVARHGPYRWGLHPPYATLVRAIVGQQLSNAAARTIYARLKARVGLDPAALLAASEASLRAVGLSRVKIGYLRGLARFALEGGLEGLEALPDAEVARQLGALKGVGPWTVEMLLIFGLGRMNVWPVADLGLARQARALYGVADRAGLVRLGERFQPYRSAAAWYLWAEADGKA</sequence>